<gene>
    <name evidence="2" type="ORF">SLS63_009155</name>
</gene>
<feature type="region of interest" description="Disordered" evidence="1">
    <location>
        <begin position="246"/>
        <end position="270"/>
    </location>
</feature>
<sequence>MGQAFWCRGPGLNTRFTVDDYPTLKQTNAYEEDFASVLQAQVDLTTLFGNAHDILYASKNRTAGLMLVGDYKKYLDDSIRAMAAWKETWSTLNVSIHLKCMLEILFQYLKLYVSAFAFQAVLYGQNIYLAISAAKKVLTLLIERLDPVRHLRYLPVRFYLYEIHAVMFLFKAYSYGAIAEEEHIQSIELVESFVAKLSQAASSDQHIAFRYSKLLRSLLRQGLANGESQGNQADYYLQNRASLSAQASPSPCIPPDSAEGPVGQGPAPADRDSAMDLFHVSPEDTSYTAASFGNQALWPFPTGTTGAFYDFPFPAIGGEGPNNLDFLTF</sequence>
<protein>
    <submittedName>
        <fullName evidence="2">Uncharacterized protein</fullName>
    </submittedName>
</protein>
<dbReference type="PANTHER" id="PTHR31644">
    <property type="entry name" value="TRANSCRIPTIONAL ACTIVATOR ARO80-RELATED"/>
    <property type="match status" value="1"/>
</dbReference>
<evidence type="ECO:0000313" key="2">
    <source>
        <dbReference type="EMBL" id="KAK7722760.1"/>
    </source>
</evidence>
<evidence type="ECO:0000313" key="3">
    <source>
        <dbReference type="Proteomes" id="UP001430848"/>
    </source>
</evidence>
<keyword evidence="3" id="KW-1185">Reference proteome</keyword>
<reference evidence="2 3" key="1">
    <citation type="submission" date="2024-02" db="EMBL/GenBank/DDBJ databases">
        <title>De novo assembly and annotation of 12 fungi associated with fruit tree decline syndrome in Ontario, Canada.</title>
        <authorList>
            <person name="Sulman M."/>
            <person name="Ellouze W."/>
            <person name="Ilyukhin E."/>
        </authorList>
    </citation>
    <scope>NUCLEOTIDE SEQUENCE [LARGE SCALE GENOMIC DNA]</scope>
    <source>
        <strain evidence="2 3">M169</strain>
    </source>
</reference>
<accession>A0ABR1P0H6</accession>
<name>A0ABR1P0H6_DIAER</name>
<dbReference type="Proteomes" id="UP001430848">
    <property type="component" value="Unassembled WGS sequence"/>
</dbReference>
<dbReference type="EMBL" id="JAKNSF020000065">
    <property type="protein sequence ID" value="KAK7722760.1"/>
    <property type="molecule type" value="Genomic_DNA"/>
</dbReference>
<dbReference type="InterPro" id="IPR052780">
    <property type="entry name" value="AAA_Catabolism_Regulators"/>
</dbReference>
<evidence type="ECO:0000256" key="1">
    <source>
        <dbReference type="SAM" id="MobiDB-lite"/>
    </source>
</evidence>
<organism evidence="2 3">
    <name type="scientific">Diaporthe eres</name>
    <name type="common">Phomopsis oblonga</name>
    <dbReference type="NCBI Taxonomy" id="83184"/>
    <lineage>
        <taxon>Eukaryota</taxon>
        <taxon>Fungi</taxon>
        <taxon>Dikarya</taxon>
        <taxon>Ascomycota</taxon>
        <taxon>Pezizomycotina</taxon>
        <taxon>Sordariomycetes</taxon>
        <taxon>Sordariomycetidae</taxon>
        <taxon>Diaporthales</taxon>
        <taxon>Diaporthaceae</taxon>
        <taxon>Diaporthe</taxon>
        <taxon>Diaporthe eres species complex</taxon>
    </lineage>
</organism>
<dbReference type="PANTHER" id="PTHR31644:SF1">
    <property type="entry name" value="ZN(II)2CYS6 TRANSCRIPTION FACTOR (EUROFUNG)"/>
    <property type="match status" value="1"/>
</dbReference>
<comment type="caution">
    <text evidence="2">The sequence shown here is derived from an EMBL/GenBank/DDBJ whole genome shotgun (WGS) entry which is preliminary data.</text>
</comment>
<proteinExistence type="predicted"/>